<evidence type="ECO:0000259" key="9">
    <source>
        <dbReference type="Pfam" id="PF18913"/>
    </source>
</evidence>
<comment type="cofactor">
    <cofactor evidence="1">
        <name>Mg(2+)</name>
        <dbReference type="ChEBI" id="CHEBI:18420"/>
    </cofactor>
</comment>
<keyword evidence="5" id="KW-0378">Hydrolase</keyword>
<evidence type="ECO:0000256" key="3">
    <source>
        <dbReference type="ARBA" id="ARBA00010941"/>
    </source>
</evidence>
<dbReference type="InterPro" id="IPR044015">
    <property type="entry name" value="FBPase_C_dom"/>
</dbReference>
<dbReference type="Pfam" id="PF00316">
    <property type="entry name" value="FBPase"/>
    <property type="match status" value="1"/>
</dbReference>
<dbReference type="OrthoDB" id="3886144at2759"/>
<evidence type="ECO:0000313" key="10">
    <source>
        <dbReference type="EMBL" id="KAF2736870.1"/>
    </source>
</evidence>
<evidence type="ECO:0000256" key="5">
    <source>
        <dbReference type="ARBA" id="ARBA00022801"/>
    </source>
</evidence>
<dbReference type="PIRSF" id="PIRSF000904">
    <property type="entry name" value="FBPtase_SBPase"/>
    <property type="match status" value="1"/>
</dbReference>
<evidence type="ECO:0000256" key="1">
    <source>
        <dbReference type="ARBA" id="ARBA00001946"/>
    </source>
</evidence>
<dbReference type="InterPro" id="IPR023079">
    <property type="entry name" value="SBPase"/>
</dbReference>
<proteinExistence type="inferred from homology"/>
<evidence type="ECO:0000256" key="7">
    <source>
        <dbReference type="ARBA" id="ARBA00023277"/>
    </source>
</evidence>
<feature type="domain" description="Fructose-1-6-bisphosphatase class 1 C-terminal" evidence="9">
    <location>
        <begin position="205"/>
        <end position="325"/>
    </location>
</feature>
<accession>A0A9P4R4I9</accession>
<dbReference type="GO" id="GO:0046872">
    <property type="term" value="F:metal ion binding"/>
    <property type="evidence" value="ECO:0007669"/>
    <property type="project" value="UniProtKB-KW"/>
</dbReference>
<dbReference type="GO" id="GO:0030388">
    <property type="term" value="P:fructose 1,6-bisphosphate metabolic process"/>
    <property type="evidence" value="ECO:0007669"/>
    <property type="project" value="TreeGrafter"/>
</dbReference>
<feature type="domain" description="Fructose-1-6-bisphosphatase class I N-terminal" evidence="8">
    <location>
        <begin position="35"/>
        <end position="171"/>
    </location>
</feature>
<keyword evidence="7" id="KW-0119">Carbohydrate metabolism</keyword>
<comment type="similarity">
    <text evidence="3">Belongs to the FBPase class 1 family.</text>
</comment>
<dbReference type="Pfam" id="PF18913">
    <property type="entry name" value="FBPase_C"/>
    <property type="match status" value="1"/>
</dbReference>
<gene>
    <name evidence="10" type="ORF">EJ04DRAFT_144226</name>
</gene>
<dbReference type="InterPro" id="IPR033391">
    <property type="entry name" value="FBPase_N"/>
</dbReference>
<dbReference type="GO" id="GO:0005737">
    <property type="term" value="C:cytoplasm"/>
    <property type="evidence" value="ECO:0007669"/>
    <property type="project" value="TreeGrafter"/>
</dbReference>
<dbReference type="GO" id="GO:0006000">
    <property type="term" value="P:fructose metabolic process"/>
    <property type="evidence" value="ECO:0007669"/>
    <property type="project" value="TreeGrafter"/>
</dbReference>
<dbReference type="AlphaFoldDB" id="A0A9P4R4I9"/>
<dbReference type="GO" id="GO:0042132">
    <property type="term" value="F:fructose 1,6-bisphosphate 1-phosphatase activity"/>
    <property type="evidence" value="ECO:0007669"/>
    <property type="project" value="TreeGrafter"/>
</dbReference>
<dbReference type="GO" id="GO:0006094">
    <property type="term" value="P:gluconeogenesis"/>
    <property type="evidence" value="ECO:0007669"/>
    <property type="project" value="TreeGrafter"/>
</dbReference>
<keyword evidence="4" id="KW-0479">Metal-binding</keyword>
<comment type="caution">
    <text evidence="10">The sequence shown here is derived from an EMBL/GenBank/DDBJ whole genome shotgun (WGS) entry which is preliminary data.</text>
</comment>
<dbReference type="PRINTS" id="PR01958">
    <property type="entry name" value="S17BPHPHTASE"/>
</dbReference>
<dbReference type="Gene3D" id="3.40.190.80">
    <property type="match status" value="1"/>
</dbReference>
<dbReference type="Gene3D" id="3.30.540.10">
    <property type="entry name" value="Fructose-1,6-Bisphosphatase, subunit A, domain 1"/>
    <property type="match status" value="1"/>
</dbReference>
<comment type="pathway">
    <text evidence="2">Carbohydrate biosynthesis; Calvin cycle.</text>
</comment>
<dbReference type="InterPro" id="IPR000146">
    <property type="entry name" value="FBPase_class-1"/>
</dbReference>
<dbReference type="InterPro" id="IPR020548">
    <property type="entry name" value="Fructose_bisphosphatase_AS"/>
</dbReference>
<dbReference type="GO" id="GO:0005986">
    <property type="term" value="P:sucrose biosynthetic process"/>
    <property type="evidence" value="ECO:0007669"/>
    <property type="project" value="TreeGrafter"/>
</dbReference>
<dbReference type="SUPFAM" id="SSF56655">
    <property type="entry name" value="Carbohydrate phosphatase"/>
    <property type="match status" value="1"/>
</dbReference>
<reference evidence="10" key="1">
    <citation type="journal article" date="2020" name="Stud. Mycol.">
        <title>101 Dothideomycetes genomes: a test case for predicting lifestyles and emergence of pathogens.</title>
        <authorList>
            <person name="Haridas S."/>
            <person name="Albert R."/>
            <person name="Binder M."/>
            <person name="Bloem J."/>
            <person name="Labutti K."/>
            <person name="Salamov A."/>
            <person name="Andreopoulos B."/>
            <person name="Baker S."/>
            <person name="Barry K."/>
            <person name="Bills G."/>
            <person name="Bluhm B."/>
            <person name="Cannon C."/>
            <person name="Castanera R."/>
            <person name="Culley D."/>
            <person name="Daum C."/>
            <person name="Ezra D."/>
            <person name="Gonzalez J."/>
            <person name="Henrissat B."/>
            <person name="Kuo A."/>
            <person name="Liang C."/>
            <person name="Lipzen A."/>
            <person name="Lutzoni F."/>
            <person name="Magnuson J."/>
            <person name="Mondo S."/>
            <person name="Nolan M."/>
            <person name="Ohm R."/>
            <person name="Pangilinan J."/>
            <person name="Park H.-J."/>
            <person name="Ramirez L."/>
            <person name="Alfaro M."/>
            <person name="Sun H."/>
            <person name="Tritt A."/>
            <person name="Yoshinaga Y."/>
            <person name="Zwiers L.-H."/>
            <person name="Turgeon B."/>
            <person name="Goodwin S."/>
            <person name="Spatafora J."/>
            <person name="Crous P."/>
            <person name="Grigoriev I."/>
        </authorList>
    </citation>
    <scope>NUCLEOTIDE SEQUENCE</scope>
    <source>
        <strain evidence="10">CBS 125425</strain>
    </source>
</reference>
<evidence type="ECO:0000256" key="2">
    <source>
        <dbReference type="ARBA" id="ARBA00005215"/>
    </source>
</evidence>
<evidence type="ECO:0000256" key="4">
    <source>
        <dbReference type="ARBA" id="ARBA00022723"/>
    </source>
</evidence>
<protein>
    <submittedName>
        <fullName evidence="10">Carbohydrate phosphatase</fullName>
    </submittedName>
</protein>
<keyword evidence="11" id="KW-1185">Reference proteome</keyword>
<dbReference type="PANTHER" id="PTHR11556">
    <property type="entry name" value="FRUCTOSE-1,6-BISPHOSPHATASE-RELATED"/>
    <property type="match status" value="1"/>
</dbReference>
<evidence type="ECO:0000256" key="6">
    <source>
        <dbReference type="ARBA" id="ARBA00022842"/>
    </source>
</evidence>
<evidence type="ECO:0000259" key="8">
    <source>
        <dbReference type="Pfam" id="PF00316"/>
    </source>
</evidence>
<dbReference type="GO" id="GO:0006002">
    <property type="term" value="P:fructose 6-phosphate metabolic process"/>
    <property type="evidence" value="ECO:0007669"/>
    <property type="project" value="TreeGrafter"/>
</dbReference>
<evidence type="ECO:0000313" key="11">
    <source>
        <dbReference type="Proteomes" id="UP000799444"/>
    </source>
</evidence>
<dbReference type="Proteomes" id="UP000799444">
    <property type="component" value="Unassembled WGS sequence"/>
</dbReference>
<sequence length="334" mass="35317">MANNNLPTLSAHLASLLGESRNQLRESVIPTLLHSIEDIATTLRSTQQVSHVGSANTFGDAQLNLDLSTDAIIRTAIQKCPSIITASSEENPVEKAVHDVPPTQTASSGETYTLAFDPLDGSSIIPANWTVGTILGLWDGSTALHQPPAERQIAAILGVLGPRTTAFVALNVPGCPKTCFEVGLADAEPKVLRTNVSLAPVSEIKTRYFAPANLRAAAQDARYMALISRFIEQRYTLRYCGGLVPDVVHALVKGHGVYVSPTTAASPAKLRRLYELVPIALVMECAGGRAVDASTGEDVLGKEIGDVDERGGLVCGTASEVEDVVKDLGLSGKQ</sequence>
<name>A0A9P4R4I9_9PLEO</name>
<dbReference type="PANTHER" id="PTHR11556:SF35">
    <property type="entry name" value="SEDOHEPTULOSE-1,7-BISPHOSPHATASE, CHLOROPLASTIC"/>
    <property type="match status" value="1"/>
</dbReference>
<organism evidence="10 11">
    <name type="scientific">Polyplosphaeria fusca</name>
    <dbReference type="NCBI Taxonomy" id="682080"/>
    <lineage>
        <taxon>Eukaryota</taxon>
        <taxon>Fungi</taxon>
        <taxon>Dikarya</taxon>
        <taxon>Ascomycota</taxon>
        <taxon>Pezizomycotina</taxon>
        <taxon>Dothideomycetes</taxon>
        <taxon>Pleosporomycetidae</taxon>
        <taxon>Pleosporales</taxon>
        <taxon>Tetraplosphaeriaceae</taxon>
        <taxon>Polyplosphaeria</taxon>
    </lineage>
</organism>
<keyword evidence="6" id="KW-0460">Magnesium</keyword>
<dbReference type="EMBL" id="ML996121">
    <property type="protein sequence ID" value="KAF2736870.1"/>
    <property type="molecule type" value="Genomic_DNA"/>
</dbReference>
<dbReference type="PROSITE" id="PS00124">
    <property type="entry name" value="FBPASE"/>
    <property type="match status" value="1"/>
</dbReference>